<comment type="PTM">
    <text evidence="6">Phosphorylated by CheA. Phosphorylation of the N-terminal regulatory domain activates the methylesterase activity.</text>
</comment>
<dbReference type="InterPro" id="IPR001789">
    <property type="entry name" value="Sig_transdc_resp-reg_receiver"/>
</dbReference>
<dbReference type="GO" id="GO:0005737">
    <property type="term" value="C:cytoplasm"/>
    <property type="evidence" value="ECO:0007669"/>
    <property type="project" value="UniProtKB-SubCell"/>
</dbReference>
<feature type="domain" description="CheB-type methylesterase" evidence="10">
    <location>
        <begin position="152"/>
        <end position="344"/>
    </location>
</feature>
<dbReference type="Gene3D" id="3.40.50.2300">
    <property type="match status" value="1"/>
</dbReference>
<dbReference type="SUPFAM" id="SSF52738">
    <property type="entry name" value="Methylesterase CheB, C-terminal domain"/>
    <property type="match status" value="1"/>
</dbReference>
<keyword evidence="1 6" id="KW-0963">Cytoplasm</keyword>
<evidence type="ECO:0000256" key="3">
    <source>
        <dbReference type="ARBA" id="ARBA00022801"/>
    </source>
</evidence>
<keyword evidence="3 6" id="KW-0378">Hydrolase</keyword>
<evidence type="ECO:0000313" key="11">
    <source>
        <dbReference type="EMBL" id="APC40264.1"/>
    </source>
</evidence>
<proteinExistence type="inferred from homology"/>
<feature type="domain" description="Response regulatory" evidence="9">
    <location>
        <begin position="8"/>
        <end position="121"/>
    </location>
</feature>
<keyword evidence="12" id="KW-1185">Reference proteome</keyword>
<feature type="modified residue" description="4-aspartylphosphate" evidence="6 8">
    <location>
        <position position="59"/>
    </location>
</feature>
<dbReference type="CDD" id="cd16432">
    <property type="entry name" value="CheB_Rec"/>
    <property type="match status" value="1"/>
</dbReference>
<evidence type="ECO:0000256" key="6">
    <source>
        <dbReference type="HAMAP-Rule" id="MF_00099"/>
    </source>
</evidence>
<organism evidence="11 12">
    <name type="scientific">Clostridium estertheticum subsp. estertheticum</name>
    <dbReference type="NCBI Taxonomy" id="1552"/>
    <lineage>
        <taxon>Bacteria</taxon>
        <taxon>Bacillati</taxon>
        <taxon>Bacillota</taxon>
        <taxon>Clostridia</taxon>
        <taxon>Eubacteriales</taxon>
        <taxon>Clostridiaceae</taxon>
        <taxon>Clostridium</taxon>
    </lineage>
</organism>
<keyword evidence="6 8" id="KW-0597">Phosphoprotein</keyword>
<dbReference type="NCBIfam" id="NF009206">
    <property type="entry name" value="PRK12555.1"/>
    <property type="match status" value="1"/>
</dbReference>
<dbReference type="PROSITE" id="PS50110">
    <property type="entry name" value="RESPONSE_REGULATORY"/>
    <property type="match status" value="1"/>
</dbReference>
<dbReference type="EC" id="3.5.1.44" evidence="6"/>
<dbReference type="SMART" id="SM00448">
    <property type="entry name" value="REC"/>
    <property type="match status" value="1"/>
</dbReference>
<dbReference type="Proteomes" id="UP000182569">
    <property type="component" value="Chromosome"/>
</dbReference>
<feature type="active site" evidence="6 7">
    <location>
        <position position="190"/>
    </location>
</feature>
<keyword evidence="2 6" id="KW-0145">Chemotaxis</keyword>
<dbReference type="PANTHER" id="PTHR42872:SF6">
    <property type="entry name" value="PROTEIN-GLUTAMATE METHYLESTERASE_PROTEIN-GLUTAMINE GLUTAMINASE"/>
    <property type="match status" value="1"/>
</dbReference>
<dbReference type="SUPFAM" id="SSF52172">
    <property type="entry name" value="CheY-like"/>
    <property type="match status" value="1"/>
</dbReference>
<evidence type="ECO:0000256" key="2">
    <source>
        <dbReference type="ARBA" id="ARBA00022500"/>
    </source>
</evidence>
<dbReference type="HAMAP" id="MF_00099">
    <property type="entry name" value="CheB_chemtxs"/>
    <property type="match status" value="1"/>
</dbReference>
<evidence type="ECO:0000259" key="9">
    <source>
        <dbReference type="PROSITE" id="PS50110"/>
    </source>
</evidence>
<comment type="subcellular location">
    <subcellularLocation>
        <location evidence="6">Cytoplasm</location>
    </subcellularLocation>
</comment>
<dbReference type="EC" id="3.1.1.61" evidence="6"/>
<dbReference type="STRING" id="1552.A7L45_09400"/>
<dbReference type="EMBL" id="CP015756">
    <property type="protein sequence ID" value="APC40264.1"/>
    <property type="molecule type" value="Genomic_DNA"/>
</dbReference>
<dbReference type="PROSITE" id="PS50122">
    <property type="entry name" value="CHEB"/>
    <property type="match status" value="1"/>
</dbReference>
<feature type="active site" evidence="6 7">
    <location>
        <position position="286"/>
    </location>
</feature>
<dbReference type="InterPro" id="IPR035909">
    <property type="entry name" value="CheB_C"/>
</dbReference>
<dbReference type="GO" id="GO:0008984">
    <property type="term" value="F:protein-glutamate methylesterase activity"/>
    <property type="evidence" value="ECO:0007669"/>
    <property type="project" value="UniProtKB-UniRule"/>
</dbReference>
<comment type="catalytic activity">
    <reaction evidence="6">
        <text>L-glutaminyl-[protein] + H2O = L-glutamyl-[protein] + NH4(+)</text>
        <dbReference type="Rhea" id="RHEA:16441"/>
        <dbReference type="Rhea" id="RHEA-COMP:10207"/>
        <dbReference type="Rhea" id="RHEA-COMP:10208"/>
        <dbReference type="ChEBI" id="CHEBI:15377"/>
        <dbReference type="ChEBI" id="CHEBI:28938"/>
        <dbReference type="ChEBI" id="CHEBI:29973"/>
        <dbReference type="ChEBI" id="CHEBI:30011"/>
        <dbReference type="EC" id="3.5.1.44"/>
    </reaction>
</comment>
<sequence length="345" mass="37456">MSILKKIRVLVVDDSLLFRETIARGIGADRSIEVVGTAGDAFEARDKIIELEPDVMTLDVEMPKMNGIEFLKRLIPQYPIPVVVVSAVSDNVFDALNAGAVDFVTKINSINGSSKEVFINELIIKIKIASMAKVGNIKKDIINKRHTDKIRSRSSDTIIAIGASTGGTQAILEVVKGFPIDMPGILITQHMPPVFTKMYADRLNNLCLMDVKEAETGDIVLPGKILIAPGDRHMELMRRGNNYYVECSTGDKVNGHCPSVDVLFNSVAEKAGSAAIGVILTGMGYDGAKGLMKMKQRGAYTIGQDEKSSVVYGMPKVAFDIGGVIKQSSLKNIPQLIYSIIENGR</sequence>
<dbReference type="GO" id="GO:0006935">
    <property type="term" value="P:chemotaxis"/>
    <property type="evidence" value="ECO:0007669"/>
    <property type="project" value="UniProtKB-UniRule"/>
</dbReference>
<dbReference type="GeneID" id="83592713"/>
<evidence type="ECO:0000256" key="8">
    <source>
        <dbReference type="PROSITE-ProRule" id="PRU00169"/>
    </source>
</evidence>
<dbReference type="InterPro" id="IPR011006">
    <property type="entry name" value="CheY-like_superfamily"/>
</dbReference>
<dbReference type="InterPro" id="IPR008248">
    <property type="entry name" value="CheB-like"/>
</dbReference>
<dbReference type="CDD" id="cd17541">
    <property type="entry name" value="REC_CheB-like"/>
    <property type="match status" value="1"/>
</dbReference>
<protein>
    <recommendedName>
        <fullName evidence="6">Protein-glutamate methylesterase/protein-glutamine glutaminase</fullName>
        <ecNumber evidence="6">3.1.1.61</ecNumber>
        <ecNumber evidence="6">3.5.1.44</ecNumber>
    </recommendedName>
</protein>
<dbReference type="PANTHER" id="PTHR42872">
    <property type="entry name" value="PROTEIN-GLUTAMATE METHYLESTERASE/PROTEIN-GLUTAMINE GLUTAMINASE"/>
    <property type="match status" value="1"/>
</dbReference>
<dbReference type="Pfam" id="PF00072">
    <property type="entry name" value="Response_reg"/>
    <property type="match status" value="1"/>
</dbReference>
<comment type="similarity">
    <text evidence="6">Belongs to the CheB family.</text>
</comment>
<dbReference type="GO" id="GO:0050568">
    <property type="term" value="F:protein-glutamine glutaminase activity"/>
    <property type="evidence" value="ECO:0007669"/>
    <property type="project" value="UniProtKB-UniRule"/>
</dbReference>
<reference evidence="12" key="1">
    <citation type="journal article" date="2016" name="Front. Microbiol.">
        <title>Complete Genome Sequence of Clostridium estertheticum DSM 8809, a Microbe Identified in Spoiled Vacuum Packed Beef.</title>
        <authorList>
            <person name="Yu Z."/>
            <person name="Gunn L."/>
            <person name="Brennan E."/>
            <person name="Reid R."/>
            <person name="Wall P.G."/>
            <person name="Gaora O.P."/>
            <person name="Hurley D."/>
            <person name="Bolton D."/>
            <person name="Fanning S."/>
        </authorList>
    </citation>
    <scope>NUCLEOTIDE SEQUENCE [LARGE SCALE GENOMIC DNA]</scope>
    <source>
        <strain evidence="12">DSM 8809</strain>
    </source>
</reference>
<dbReference type="PIRSF" id="PIRSF000876">
    <property type="entry name" value="RR_chemtxs_CheB"/>
    <property type="match status" value="1"/>
</dbReference>
<feature type="active site" evidence="6 7">
    <location>
        <position position="164"/>
    </location>
</feature>
<evidence type="ECO:0000256" key="7">
    <source>
        <dbReference type="PROSITE-ProRule" id="PRU00050"/>
    </source>
</evidence>
<comment type="function">
    <text evidence="4">May play the central regulatory role in sporulation. It may be an element of the effector pathway responsible for the activation of sporulation genes in response to nutritional stress. Spo0A may act in concert with spo0H (a sigma factor) to control the expression of some genes that are critical to the sporulation process.</text>
</comment>
<comment type="catalytic activity">
    <reaction evidence="5 6">
        <text>[protein]-L-glutamate 5-O-methyl ester + H2O = L-glutamyl-[protein] + methanol + H(+)</text>
        <dbReference type="Rhea" id="RHEA:23236"/>
        <dbReference type="Rhea" id="RHEA-COMP:10208"/>
        <dbReference type="Rhea" id="RHEA-COMP:10311"/>
        <dbReference type="ChEBI" id="CHEBI:15377"/>
        <dbReference type="ChEBI" id="CHEBI:15378"/>
        <dbReference type="ChEBI" id="CHEBI:17790"/>
        <dbReference type="ChEBI" id="CHEBI:29973"/>
        <dbReference type="ChEBI" id="CHEBI:82795"/>
        <dbReference type="EC" id="3.1.1.61"/>
    </reaction>
</comment>
<accession>A0A1J0GH18</accession>
<evidence type="ECO:0000256" key="5">
    <source>
        <dbReference type="ARBA" id="ARBA00048267"/>
    </source>
</evidence>
<dbReference type="Gene3D" id="3.40.50.180">
    <property type="entry name" value="Methylesterase CheB, C-terminal domain"/>
    <property type="match status" value="1"/>
</dbReference>
<comment type="domain">
    <text evidence="6">Contains a C-terminal catalytic domain, and an N-terminal region which modulates catalytic activity.</text>
</comment>
<comment type="function">
    <text evidence="6">Involved in chemotaxis. Part of a chemotaxis signal transduction system that modulates chemotaxis in response to various stimuli. Catalyzes the demethylation of specific methylglutamate residues introduced into the chemoreceptors (methyl-accepting chemotaxis proteins or MCP) by CheR. Also mediates the irreversible deamidation of specific glutamine residues to glutamic acid.</text>
</comment>
<gene>
    <name evidence="6" type="primary">cheB</name>
    <name evidence="11" type="ORF">A7L45_09400</name>
</gene>
<dbReference type="GO" id="GO:0000156">
    <property type="term" value="F:phosphorelay response regulator activity"/>
    <property type="evidence" value="ECO:0007669"/>
    <property type="project" value="InterPro"/>
</dbReference>
<dbReference type="AlphaFoldDB" id="A0A1J0GH18"/>
<name>A0A1J0GH18_9CLOT</name>
<evidence type="ECO:0000256" key="4">
    <source>
        <dbReference type="ARBA" id="ARBA00024867"/>
    </source>
</evidence>
<dbReference type="InterPro" id="IPR000673">
    <property type="entry name" value="Sig_transdc_resp-reg_Me-estase"/>
</dbReference>
<evidence type="ECO:0000259" key="10">
    <source>
        <dbReference type="PROSITE" id="PS50122"/>
    </source>
</evidence>
<dbReference type="NCBIfam" id="NF001965">
    <property type="entry name" value="PRK00742.1"/>
    <property type="match status" value="1"/>
</dbReference>
<dbReference type="Pfam" id="PF01339">
    <property type="entry name" value="CheB_methylest"/>
    <property type="match status" value="1"/>
</dbReference>
<dbReference type="OrthoDB" id="9793421at2"/>
<dbReference type="RefSeq" id="WP_071612556.1">
    <property type="nucleotide sequence ID" value="NZ_CP015756.1"/>
</dbReference>
<evidence type="ECO:0000256" key="1">
    <source>
        <dbReference type="ARBA" id="ARBA00022490"/>
    </source>
</evidence>
<evidence type="ECO:0000313" key="12">
    <source>
        <dbReference type="Proteomes" id="UP000182569"/>
    </source>
</evidence>
<dbReference type="KEGG" id="ceu:A7L45_09400"/>